<name>A0A8D8I2K0_CULPI</name>
<evidence type="ECO:0000256" key="1">
    <source>
        <dbReference type="SAM" id="MobiDB-lite"/>
    </source>
</evidence>
<evidence type="ECO:0000313" key="2">
    <source>
        <dbReference type="EMBL" id="CAG6545133.1"/>
    </source>
</evidence>
<dbReference type="AlphaFoldDB" id="A0A8D8I2K0"/>
<feature type="region of interest" description="Disordered" evidence="1">
    <location>
        <begin position="69"/>
        <end position="102"/>
    </location>
</feature>
<accession>A0A8D8I2K0</accession>
<feature type="region of interest" description="Disordered" evidence="1">
    <location>
        <begin position="119"/>
        <end position="149"/>
    </location>
</feature>
<organism evidence="2">
    <name type="scientific">Culex pipiens</name>
    <name type="common">House mosquito</name>
    <dbReference type="NCBI Taxonomy" id="7175"/>
    <lineage>
        <taxon>Eukaryota</taxon>
        <taxon>Metazoa</taxon>
        <taxon>Ecdysozoa</taxon>
        <taxon>Arthropoda</taxon>
        <taxon>Hexapoda</taxon>
        <taxon>Insecta</taxon>
        <taxon>Pterygota</taxon>
        <taxon>Neoptera</taxon>
        <taxon>Endopterygota</taxon>
        <taxon>Diptera</taxon>
        <taxon>Nematocera</taxon>
        <taxon>Culicoidea</taxon>
        <taxon>Culicidae</taxon>
        <taxon>Culicinae</taxon>
        <taxon>Culicini</taxon>
        <taxon>Culex</taxon>
        <taxon>Culex</taxon>
    </lineage>
</organism>
<dbReference type="EMBL" id="HBUE01231441">
    <property type="protein sequence ID" value="CAG6545133.1"/>
    <property type="molecule type" value="Transcribed_RNA"/>
</dbReference>
<feature type="compositionally biased region" description="Basic and acidic residues" evidence="1">
    <location>
        <begin position="139"/>
        <end position="149"/>
    </location>
</feature>
<reference evidence="2" key="1">
    <citation type="submission" date="2021-05" db="EMBL/GenBank/DDBJ databases">
        <authorList>
            <person name="Alioto T."/>
            <person name="Alioto T."/>
            <person name="Gomez Garrido J."/>
        </authorList>
    </citation>
    <scope>NUCLEOTIDE SEQUENCE</scope>
</reference>
<feature type="compositionally biased region" description="Basic residues" evidence="1">
    <location>
        <begin position="89"/>
        <end position="102"/>
    </location>
</feature>
<proteinExistence type="predicted"/>
<protein>
    <submittedName>
        <fullName evidence="2">(northern house mosquito) hypothetical protein</fullName>
    </submittedName>
</protein>
<feature type="compositionally biased region" description="Basic and acidic residues" evidence="1">
    <location>
        <begin position="121"/>
        <end position="131"/>
    </location>
</feature>
<sequence length="149" mass="16292">MLKRGIFADDPGPGDAVHLHLAGRVSPDGSLHLQLSTKVRGRQVAIAQRTVSADPCRLRVYLSALAVPRPPESSSIWSSQRNAASNGHSHAHHGRKVFAKSRKSRRVWWKGTVHGGCQPVHPEEQGTHDCVPRPAVFSDRSEPAARVHD</sequence>
<dbReference type="EMBL" id="HBUE01338241">
    <property type="protein sequence ID" value="CAG6597272.1"/>
    <property type="molecule type" value="Transcribed_RNA"/>
</dbReference>